<dbReference type="STRING" id="1051890.A0A3N4LMU5"/>
<name>A0A3N4LMU5_9PEZI</name>
<dbReference type="Proteomes" id="UP000267821">
    <property type="component" value="Unassembled WGS sequence"/>
</dbReference>
<keyword evidence="5" id="KW-1185">Reference proteome</keyword>
<evidence type="ECO:0008006" key="6">
    <source>
        <dbReference type="Google" id="ProtNLM"/>
    </source>
</evidence>
<dbReference type="AlphaFoldDB" id="A0A3N4LMU5"/>
<dbReference type="GO" id="GO:0032259">
    <property type="term" value="P:methylation"/>
    <property type="evidence" value="ECO:0007669"/>
    <property type="project" value="UniProtKB-KW"/>
</dbReference>
<dbReference type="InterPro" id="IPR050602">
    <property type="entry name" value="Malonyl-ACP_OMT"/>
</dbReference>
<dbReference type="GO" id="GO:0005739">
    <property type="term" value="C:mitochondrion"/>
    <property type="evidence" value="ECO:0007669"/>
    <property type="project" value="TreeGrafter"/>
</dbReference>
<reference evidence="4 5" key="1">
    <citation type="journal article" date="2018" name="Nat. Ecol. Evol.">
        <title>Pezizomycetes genomes reveal the molecular basis of ectomycorrhizal truffle lifestyle.</title>
        <authorList>
            <person name="Murat C."/>
            <person name="Payen T."/>
            <person name="Noel B."/>
            <person name="Kuo A."/>
            <person name="Morin E."/>
            <person name="Chen J."/>
            <person name="Kohler A."/>
            <person name="Krizsan K."/>
            <person name="Balestrini R."/>
            <person name="Da Silva C."/>
            <person name="Montanini B."/>
            <person name="Hainaut M."/>
            <person name="Levati E."/>
            <person name="Barry K.W."/>
            <person name="Belfiori B."/>
            <person name="Cichocki N."/>
            <person name="Clum A."/>
            <person name="Dockter R.B."/>
            <person name="Fauchery L."/>
            <person name="Guy J."/>
            <person name="Iotti M."/>
            <person name="Le Tacon F."/>
            <person name="Lindquist E.A."/>
            <person name="Lipzen A."/>
            <person name="Malagnac F."/>
            <person name="Mello A."/>
            <person name="Molinier V."/>
            <person name="Miyauchi S."/>
            <person name="Poulain J."/>
            <person name="Riccioni C."/>
            <person name="Rubini A."/>
            <person name="Sitrit Y."/>
            <person name="Splivallo R."/>
            <person name="Traeger S."/>
            <person name="Wang M."/>
            <person name="Zifcakova L."/>
            <person name="Wipf D."/>
            <person name="Zambonelli A."/>
            <person name="Paolocci F."/>
            <person name="Nowrousian M."/>
            <person name="Ottonello S."/>
            <person name="Baldrian P."/>
            <person name="Spatafora J.W."/>
            <person name="Henrissat B."/>
            <person name="Nagy L.G."/>
            <person name="Aury J.M."/>
            <person name="Wincker P."/>
            <person name="Grigoriev I.V."/>
            <person name="Bonfante P."/>
            <person name="Martin F.M."/>
        </authorList>
    </citation>
    <scope>NUCLEOTIDE SEQUENCE [LARGE SCALE GENOMIC DNA]</scope>
    <source>
        <strain evidence="4 5">ATCC MYA-4762</strain>
    </source>
</reference>
<organism evidence="4 5">
    <name type="scientific">Terfezia boudieri ATCC MYA-4762</name>
    <dbReference type="NCBI Taxonomy" id="1051890"/>
    <lineage>
        <taxon>Eukaryota</taxon>
        <taxon>Fungi</taxon>
        <taxon>Dikarya</taxon>
        <taxon>Ascomycota</taxon>
        <taxon>Pezizomycotina</taxon>
        <taxon>Pezizomycetes</taxon>
        <taxon>Pezizales</taxon>
        <taxon>Pezizaceae</taxon>
        <taxon>Terfezia</taxon>
    </lineage>
</organism>
<evidence type="ECO:0000256" key="2">
    <source>
        <dbReference type="ARBA" id="ARBA00022679"/>
    </source>
</evidence>
<dbReference type="EMBL" id="ML121543">
    <property type="protein sequence ID" value="RPB24146.1"/>
    <property type="molecule type" value="Genomic_DNA"/>
</dbReference>
<dbReference type="PANTHER" id="PTHR13090">
    <property type="entry name" value="ARGININE-HYDROXYLASE NDUFAF5, MITOCHONDRIAL"/>
    <property type="match status" value="1"/>
</dbReference>
<dbReference type="Gene3D" id="3.40.50.150">
    <property type="entry name" value="Vaccinia Virus protein VP39"/>
    <property type="match status" value="1"/>
</dbReference>
<dbReference type="SUPFAM" id="SSF53335">
    <property type="entry name" value="S-adenosyl-L-methionine-dependent methyltransferases"/>
    <property type="match status" value="1"/>
</dbReference>
<feature type="region of interest" description="Disordered" evidence="3">
    <location>
        <begin position="355"/>
        <end position="379"/>
    </location>
</feature>
<dbReference type="PANTHER" id="PTHR13090:SF1">
    <property type="entry name" value="ARGININE-HYDROXYLASE NDUFAF5, MITOCHONDRIAL"/>
    <property type="match status" value="1"/>
</dbReference>
<evidence type="ECO:0000313" key="5">
    <source>
        <dbReference type="Proteomes" id="UP000267821"/>
    </source>
</evidence>
<keyword evidence="2" id="KW-0808">Transferase</keyword>
<sequence>MLTFTRIKPTHCLRPLFSQCLATATPGPSTPGATPPSNPTFQVFSRNTKRLQRDRSVLNPDSSRRVDYLKDAVAERLVGRLMDIKRSFPTVLDLGAGACHIAKALTNDTLYPTHPPEKKIMNLICTDLSQSLLYRDSNLPPFANPTSPLLPKISRHVLDEEDLSKHFPESHFSAILSSFSLHWVNNLPSLLSQINHLLLPDSPFIAAMLGGDSLFELRTSLQLAEQERRGGVSPRVSPFADVKDMGGLLQSAGFKMLTVDVDDIVITYPDIFALMTDLQYMGEGNAVLGREMGAVSRDVLMAAEGIYRELHGEEARPEEMEEIANSGMEVKGGKVLLATFRLIYMIGWSEGPNQPKPLGRGSGEVSIKNILEGGSRGKN</sequence>
<dbReference type="GO" id="GO:0008168">
    <property type="term" value="F:methyltransferase activity"/>
    <property type="evidence" value="ECO:0007669"/>
    <property type="project" value="UniProtKB-KW"/>
</dbReference>
<evidence type="ECO:0000256" key="3">
    <source>
        <dbReference type="SAM" id="MobiDB-lite"/>
    </source>
</evidence>
<dbReference type="InterPro" id="IPR029063">
    <property type="entry name" value="SAM-dependent_MTases_sf"/>
</dbReference>
<protein>
    <recommendedName>
        <fullName evidence="6">S-adenosyl-L-methionine-dependent methyltransferase</fullName>
    </recommendedName>
</protein>
<proteinExistence type="predicted"/>
<dbReference type="Pfam" id="PF13489">
    <property type="entry name" value="Methyltransf_23"/>
    <property type="match status" value="1"/>
</dbReference>
<dbReference type="OrthoDB" id="16816at2759"/>
<gene>
    <name evidence="4" type="ORF">L211DRAFT_838054</name>
</gene>
<accession>A0A3N4LMU5</accession>
<dbReference type="GO" id="GO:0032981">
    <property type="term" value="P:mitochondrial respiratory chain complex I assembly"/>
    <property type="evidence" value="ECO:0007669"/>
    <property type="project" value="TreeGrafter"/>
</dbReference>
<evidence type="ECO:0000256" key="1">
    <source>
        <dbReference type="ARBA" id="ARBA00022603"/>
    </source>
</evidence>
<evidence type="ECO:0000313" key="4">
    <source>
        <dbReference type="EMBL" id="RPB24146.1"/>
    </source>
</evidence>
<dbReference type="InParanoid" id="A0A3N4LMU5"/>
<keyword evidence="1" id="KW-0489">Methyltransferase</keyword>